<comment type="caution">
    <text evidence="4">The sequence shown here is derived from an EMBL/GenBank/DDBJ whole genome shotgun (WGS) entry which is preliminary data.</text>
</comment>
<gene>
    <name evidence="4" type="ORF">GC101_14605</name>
</gene>
<evidence type="ECO:0000313" key="4">
    <source>
        <dbReference type="EMBL" id="NOU80099.1"/>
    </source>
</evidence>
<dbReference type="InterPro" id="IPR008984">
    <property type="entry name" value="SMAD_FHA_dom_sf"/>
</dbReference>
<protein>
    <submittedName>
        <fullName evidence="4">FHA domain-containing protein</fullName>
    </submittedName>
</protein>
<evidence type="ECO:0000256" key="1">
    <source>
        <dbReference type="SAM" id="MobiDB-lite"/>
    </source>
</evidence>
<feature type="domain" description="FHA" evidence="3">
    <location>
        <begin position="493"/>
        <end position="543"/>
    </location>
</feature>
<evidence type="ECO:0000313" key="5">
    <source>
        <dbReference type="Proteomes" id="UP000596857"/>
    </source>
</evidence>
<dbReference type="InterPro" id="IPR045962">
    <property type="entry name" value="DUF6382"/>
</dbReference>
<feature type="region of interest" description="Disordered" evidence="1">
    <location>
        <begin position="247"/>
        <end position="273"/>
    </location>
</feature>
<dbReference type="InterPro" id="IPR000253">
    <property type="entry name" value="FHA_dom"/>
</dbReference>
<dbReference type="Proteomes" id="UP000596857">
    <property type="component" value="Unassembled WGS sequence"/>
</dbReference>
<dbReference type="SUPFAM" id="SSF49879">
    <property type="entry name" value="SMAD/FHA domain"/>
    <property type="match status" value="1"/>
</dbReference>
<name>A0ABX1YHY6_9BACL</name>
<accession>A0ABX1YHY6</accession>
<dbReference type="SMART" id="SM00240">
    <property type="entry name" value="FHA"/>
    <property type="match status" value="1"/>
</dbReference>
<keyword evidence="2" id="KW-0812">Transmembrane</keyword>
<keyword evidence="2" id="KW-1133">Transmembrane helix</keyword>
<dbReference type="RefSeq" id="WP_171717827.1">
    <property type="nucleotide sequence ID" value="NZ_WHOB01000039.1"/>
</dbReference>
<evidence type="ECO:0000256" key="2">
    <source>
        <dbReference type="SAM" id="Phobius"/>
    </source>
</evidence>
<dbReference type="Pfam" id="PF19909">
    <property type="entry name" value="DUF6382"/>
    <property type="match status" value="1"/>
</dbReference>
<dbReference type="PROSITE" id="PS50006">
    <property type="entry name" value="FHA_DOMAIN"/>
    <property type="match status" value="1"/>
</dbReference>
<feature type="transmembrane region" description="Helical" evidence="2">
    <location>
        <begin position="327"/>
        <end position="349"/>
    </location>
</feature>
<dbReference type="EMBL" id="WHOB01000039">
    <property type="protein sequence ID" value="NOU80099.1"/>
    <property type="molecule type" value="Genomic_DNA"/>
</dbReference>
<proteinExistence type="predicted"/>
<reference evidence="4 5" key="1">
    <citation type="submission" date="2019-10" db="EMBL/GenBank/DDBJ databases">
        <title>Description of Paenibacillus terricola sp. nov.</title>
        <authorList>
            <person name="Carlier A."/>
            <person name="Qi S."/>
        </authorList>
    </citation>
    <scope>NUCLEOTIDE SEQUENCE [LARGE SCALE GENOMIC DNA]</scope>
    <source>
        <strain evidence="4 5">LMG 31459</strain>
    </source>
</reference>
<keyword evidence="2" id="KW-0472">Membrane</keyword>
<organism evidence="4 5">
    <name type="scientific">Paenibacillus phytohabitans</name>
    <dbReference type="NCBI Taxonomy" id="2654978"/>
    <lineage>
        <taxon>Bacteria</taxon>
        <taxon>Bacillati</taxon>
        <taxon>Bacillota</taxon>
        <taxon>Bacilli</taxon>
        <taxon>Bacillales</taxon>
        <taxon>Paenibacillaceae</taxon>
        <taxon>Paenibacillus</taxon>
    </lineage>
</organism>
<dbReference type="Pfam" id="PF00498">
    <property type="entry name" value="FHA"/>
    <property type="match status" value="1"/>
</dbReference>
<dbReference type="CDD" id="cd00060">
    <property type="entry name" value="FHA"/>
    <property type="match status" value="1"/>
</dbReference>
<evidence type="ECO:0000259" key="3">
    <source>
        <dbReference type="PROSITE" id="PS50006"/>
    </source>
</evidence>
<dbReference type="Gene3D" id="2.60.200.20">
    <property type="match status" value="1"/>
</dbReference>
<sequence>MFGLERDFVQQDGITMLLGKPEGLAAGELNMVQARMLMNTGIPHHLRLLLREIDLQVTLEYTVSRRKMLGALLKSERLSMLEFFGLLLQIAAGMEEGRLYMLRAEQYALHEDYIFIEGPLNSGKVFLTYLPLQHTESAVSPGESLRSLIMVFMAAIHELSGDGMQRLLQYCGEEAFSPAGLKELLAELLTGADQYRAPPEAMGLVQGKLAGVSIRSADRMEQPPLRNLEEPKTAFPGRAAFAWEQGDKDTVPPAPGQAPDQAPWMGGAPRLKRKDRGATGEQLMPDMPLHTRQAAVDGTSSYRTYIVLGAVLCDALLWKLLYLNNPLTLWLAVCAAVTLGLAVVCWMVWSGRITRVGSEEEEEFLEEGTEDRKGTGRKLRNELEWDFGRNPVAPLRPSAPTYTRSEQASSAAISYPKGTMAGGQGIAPETAEGRIHVKEAPAAVAATALLIREPEPVKGGGLASSGRAVPYLERSEADEGGTPERIELNRPSFIIGRSSEVAQYVETSEGASRVHAEISRSAGGYILKDLDSRNGTLLAGEVMVPYKEYSLTEGAVFTIVKGCYTFHT</sequence>
<keyword evidence="5" id="KW-1185">Reference proteome</keyword>